<proteinExistence type="inferred from homology"/>
<comment type="function">
    <text evidence="2">With LigD forms a non-homologous end joining (NHEJ) DNA repair enzyme, which repairs dsDNA breaks with reduced fidelity. Binds linear dsDNA with 5'- and 3'- overhangs but not closed circular dsDNA nor ssDNA. Recruits and stimulates the ligase activity of LigD.</text>
</comment>
<dbReference type="NCBIfam" id="TIGR02772">
    <property type="entry name" value="Ku_bact"/>
    <property type="match status" value="1"/>
</dbReference>
<sequence length="354" mass="38372">MGGLRVGGAIVGIGDKAPKMKPPLVGGGTGLASSDVPNAQIREEKSMPARSIASLSLSFGLVSIPVKLYTATESSSDVRFHMLAPDGSRVKQQYVSEKTGDVVERSSMNKGYEFEKDRFVVFTTDELKALEDAASHVVEIMAFIPEEAIDPVFYDKAYYIAPDKRGAKPYSLLQQALAQSGRCALAKWASKGRTRIVQVRPEEDGLVFQQLLYADEVRSLADLHVERVEVSDTEMKLALQIIEQGAEDNYDPKAYEDEEKKRILAAIDEKIEGKQVVVHEADEEQAGGGQVIDLMDALRASLKGGAKAKAAPAPKRSKSAEPVAELPVAPKTRKPAARATKAPAEVPAKVRARK</sequence>
<dbReference type="InterPro" id="IPR009187">
    <property type="entry name" value="Prok_Ku"/>
</dbReference>
<dbReference type="CDD" id="cd00789">
    <property type="entry name" value="KU_like"/>
    <property type="match status" value="1"/>
</dbReference>
<gene>
    <name evidence="5" type="primary">ku_1</name>
    <name evidence="2" type="synonym">ku</name>
    <name evidence="5" type="ORF">LMG27952_01891</name>
</gene>
<comment type="caution">
    <text evidence="5">The sequence shown here is derived from an EMBL/GenBank/DDBJ whole genome shotgun (WGS) entry which is preliminary data.</text>
</comment>
<feature type="region of interest" description="Disordered" evidence="3">
    <location>
        <begin position="303"/>
        <end position="354"/>
    </location>
</feature>
<evidence type="ECO:0000256" key="3">
    <source>
        <dbReference type="SAM" id="MobiDB-lite"/>
    </source>
</evidence>
<reference evidence="5 6" key="1">
    <citation type="submission" date="2020-10" db="EMBL/GenBank/DDBJ databases">
        <authorList>
            <person name="Peeters C."/>
        </authorList>
    </citation>
    <scope>NUCLEOTIDE SEQUENCE [LARGE SCALE GENOMIC DNA]</scope>
    <source>
        <strain evidence="5 6">LMG 27952</strain>
    </source>
</reference>
<dbReference type="SUPFAM" id="SSF100939">
    <property type="entry name" value="SPOC domain-like"/>
    <property type="match status" value="1"/>
</dbReference>
<dbReference type="PANTHER" id="PTHR41251">
    <property type="entry name" value="NON-HOMOLOGOUS END JOINING PROTEIN KU"/>
    <property type="match status" value="1"/>
</dbReference>
<dbReference type="EMBL" id="CAJHCQ010000004">
    <property type="protein sequence ID" value="CAD6526096.1"/>
    <property type="molecule type" value="Genomic_DNA"/>
</dbReference>
<feature type="compositionally biased region" description="Low complexity" evidence="3">
    <location>
        <begin position="337"/>
        <end position="347"/>
    </location>
</feature>
<organism evidence="5 6">
    <name type="scientific">Paraburkholderia hiiakae</name>
    <dbReference type="NCBI Taxonomy" id="1081782"/>
    <lineage>
        <taxon>Bacteria</taxon>
        <taxon>Pseudomonadati</taxon>
        <taxon>Pseudomonadota</taxon>
        <taxon>Betaproteobacteria</taxon>
        <taxon>Burkholderiales</taxon>
        <taxon>Burkholderiaceae</taxon>
        <taxon>Paraburkholderia</taxon>
    </lineage>
</organism>
<dbReference type="HAMAP" id="MF_01875">
    <property type="entry name" value="Prokaryotic_Ku"/>
    <property type="match status" value="1"/>
</dbReference>
<accession>A0ABN7HN86</accession>
<evidence type="ECO:0000256" key="2">
    <source>
        <dbReference type="HAMAP-Rule" id="MF_01875"/>
    </source>
</evidence>
<dbReference type="Gene3D" id="2.40.290.10">
    <property type="match status" value="1"/>
</dbReference>
<evidence type="ECO:0000259" key="4">
    <source>
        <dbReference type="SMART" id="SM00559"/>
    </source>
</evidence>
<keyword evidence="1 2" id="KW-0238">DNA-binding</keyword>
<dbReference type="Proteomes" id="UP000656319">
    <property type="component" value="Unassembled WGS sequence"/>
</dbReference>
<evidence type="ECO:0000313" key="6">
    <source>
        <dbReference type="Proteomes" id="UP000656319"/>
    </source>
</evidence>
<dbReference type="PANTHER" id="PTHR41251:SF1">
    <property type="entry name" value="NON-HOMOLOGOUS END JOINING PROTEIN KU"/>
    <property type="match status" value="1"/>
</dbReference>
<dbReference type="SMART" id="SM00559">
    <property type="entry name" value="Ku78"/>
    <property type="match status" value="1"/>
</dbReference>
<keyword evidence="6" id="KW-1185">Reference proteome</keyword>
<dbReference type="InterPro" id="IPR016194">
    <property type="entry name" value="SPOC-like_C_dom_sf"/>
</dbReference>
<comment type="similarity">
    <text evidence="2">Belongs to the prokaryotic Ku family.</text>
</comment>
<evidence type="ECO:0000313" key="5">
    <source>
        <dbReference type="EMBL" id="CAD6526096.1"/>
    </source>
</evidence>
<feature type="domain" description="Ku" evidence="4">
    <location>
        <begin position="100"/>
        <end position="229"/>
    </location>
</feature>
<keyword evidence="2" id="KW-0234">DNA repair</keyword>
<evidence type="ECO:0000256" key="1">
    <source>
        <dbReference type="ARBA" id="ARBA00023125"/>
    </source>
</evidence>
<keyword evidence="2" id="KW-0233">DNA recombination</keyword>
<dbReference type="InterPro" id="IPR006164">
    <property type="entry name" value="DNA_bd_Ku70/Ku80"/>
</dbReference>
<dbReference type="Pfam" id="PF02735">
    <property type="entry name" value="Ku"/>
    <property type="match status" value="1"/>
</dbReference>
<protein>
    <recommendedName>
        <fullName evidence="2">Non-homologous end joining protein Ku</fullName>
    </recommendedName>
</protein>
<name>A0ABN7HN86_9BURK</name>
<comment type="subunit">
    <text evidence="2">Homodimer. Interacts with LigD.</text>
</comment>
<keyword evidence="2" id="KW-0227">DNA damage</keyword>
<feature type="compositionally biased region" description="Low complexity" evidence="3">
    <location>
        <begin position="303"/>
        <end position="314"/>
    </location>
</feature>